<dbReference type="PANTHER" id="PTHR43394">
    <property type="entry name" value="ATP-DEPENDENT PERMEASE MDL1, MITOCHONDRIAL"/>
    <property type="match status" value="1"/>
</dbReference>
<dbReference type="EMBL" id="CAUYUJ010016914">
    <property type="protein sequence ID" value="CAK0870007.1"/>
    <property type="molecule type" value="Genomic_DNA"/>
</dbReference>
<dbReference type="PROSITE" id="PS50893">
    <property type="entry name" value="ABC_TRANSPORTER_2"/>
    <property type="match status" value="1"/>
</dbReference>
<dbReference type="PROSITE" id="PS00211">
    <property type="entry name" value="ABC_TRANSPORTER_1"/>
    <property type="match status" value="1"/>
</dbReference>
<keyword evidence="4" id="KW-1185">Reference proteome</keyword>
<feature type="region of interest" description="Disordered" evidence="1">
    <location>
        <begin position="194"/>
        <end position="215"/>
    </location>
</feature>
<feature type="non-terminal residue" evidence="3">
    <location>
        <position position="279"/>
    </location>
</feature>
<feature type="domain" description="ABC transporter" evidence="2">
    <location>
        <begin position="1"/>
        <end position="172"/>
    </location>
</feature>
<dbReference type="Pfam" id="PF00005">
    <property type="entry name" value="ABC_tran"/>
    <property type="match status" value="1"/>
</dbReference>
<feature type="compositionally biased region" description="Low complexity" evidence="1">
    <location>
        <begin position="196"/>
        <end position="215"/>
    </location>
</feature>
<feature type="region of interest" description="Disordered" evidence="1">
    <location>
        <begin position="221"/>
        <end position="240"/>
    </location>
</feature>
<reference evidence="3" key="1">
    <citation type="submission" date="2023-10" db="EMBL/GenBank/DDBJ databases">
        <authorList>
            <person name="Chen Y."/>
            <person name="Shah S."/>
            <person name="Dougan E. K."/>
            <person name="Thang M."/>
            <person name="Chan C."/>
        </authorList>
    </citation>
    <scope>NUCLEOTIDE SEQUENCE [LARGE SCALE GENOMIC DNA]</scope>
</reference>
<evidence type="ECO:0000313" key="3">
    <source>
        <dbReference type="EMBL" id="CAK0870007.1"/>
    </source>
</evidence>
<dbReference type="InterPro" id="IPR017871">
    <property type="entry name" value="ABC_transporter-like_CS"/>
</dbReference>
<dbReference type="InterPro" id="IPR039421">
    <property type="entry name" value="Type_1_exporter"/>
</dbReference>
<dbReference type="InterPro" id="IPR027417">
    <property type="entry name" value="P-loop_NTPase"/>
</dbReference>
<accession>A0ABN9VAI3</accession>
<comment type="caution">
    <text evidence="3">The sequence shown here is derived from an EMBL/GenBank/DDBJ whole genome shotgun (WGS) entry which is preliminary data.</text>
</comment>
<evidence type="ECO:0000256" key="1">
    <source>
        <dbReference type="SAM" id="MobiDB-lite"/>
    </source>
</evidence>
<proteinExistence type="predicted"/>
<evidence type="ECO:0000259" key="2">
    <source>
        <dbReference type="PROSITE" id="PS50893"/>
    </source>
</evidence>
<protein>
    <recommendedName>
        <fullName evidence="2">ABC transporter domain-containing protein</fullName>
    </recommendedName>
</protein>
<name>A0ABN9VAI3_9DINO</name>
<dbReference type="InterPro" id="IPR003439">
    <property type="entry name" value="ABC_transporter-like_ATP-bd"/>
</dbReference>
<gene>
    <name evidence="3" type="ORF">PCOR1329_LOCUS56214</name>
</gene>
<dbReference type="Gene3D" id="3.40.50.300">
    <property type="entry name" value="P-loop containing nucleotide triphosphate hydrolases"/>
    <property type="match status" value="1"/>
</dbReference>
<sequence length="279" mass="29705">MRDWDTDCLHSQMALVAQSPLLFDTSIRNNLTYGCRSRVTDEDMHAAARMANAHDFILSFPAGYDTYVGDQGAHMSGGQKQRLSIARAVILQPRILCLDEATSALDAESEGIVQDALDVVMEERTTLVIAHRLSTIKHAHQIVCMRDGRIVELGLPQELLAKQGYYWNLVKRQVCTLEDLEGFNLELDQGPDRGQAAAAAEAPAPAEAAAADAAPRPGAAGAEAVAAAEPTAAAEPGPAAASVGLLESDFLQIMEDTEAAAAADTARAWQEEAEPGEAV</sequence>
<evidence type="ECO:0000313" key="4">
    <source>
        <dbReference type="Proteomes" id="UP001189429"/>
    </source>
</evidence>
<dbReference type="Proteomes" id="UP001189429">
    <property type="component" value="Unassembled WGS sequence"/>
</dbReference>
<dbReference type="PANTHER" id="PTHR43394:SF1">
    <property type="entry name" value="ATP-BINDING CASSETTE SUB-FAMILY B MEMBER 10, MITOCHONDRIAL"/>
    <property type="match status" value="1"/>
</dbReference>
<organism evidence="3 4">
    <name type="scientific">Prorocentrum cordatum</name>
    <dbReference type="NCBI Taxonomy" id="2364126"/>
    <lineage>
        <taxon>Eukaryota</taxon>
        <taxon>Sar</taxon>
        <taxon>Alveolata</taxon>
        <taxon>Dinophyceae</taxon>
        <taxon>Prorocentrales</taxon>
        <taxon>Prorocentraceae</taxon>
        <taxon>Prorocentrum</taxon>
    </lineage>
</organism>
<dbReference type="SUPFAM" id="SSF52540">
    <property type="entry name" value="P-loop containing nucleoside triphosphate hydrolases"/>
    <property type="match status" value="1"/>
</dbReference>